<dbReference type="AlphaFoldDB" id="A6KID4"/>
<dbReference type="EMBL" id="CH474051">
    <property type="protein sequence ID" value="EDL87789.1"/>
    <property type="molecule type" value="Genomic_DNA"/>
</dbReference>
<name>A6KID4_RAT</name>
<reference evidence="2" key="1">
    <citation type="submission" date="2005-09" db="EMBL/GenBank/DDBJ databases">
        <authorList>
            <person name="Mural R.J."/>
            <person name="Li P.W."/>
            <person name="Adams M.D."/>
            <person name="Amanatides P.G."/>
            <person name="Baden-Tillson H."/>
            <person name="Barnstead M."/>
            <person name="Chin S.H."/>
            <person name="Dew I."/>
            <person name="Evans C.A."/>
            <person name="Ferriera S."/>
            <person name="Flanigan M."/>
            <person name="Fosler C."/>
            <person name="Glodek A."/>
            <person name="Gu Z."/>
            <person name="Holt R.A."/>
            <person name="Jennings D."/>
            <person name="Kraft C.L."/>
            <person name="Lu F."/>
            <person name="Nguyen T."/>
            <person name="Nusskern D.R."/>
            <person name="Pfannkoch C.M."/>
            <person name="Sitter C."/>
            <person name="Sutton G.G."/>
            <person name="Venter J.C."/>
            <person name="Wang Z."/>
            <person name="Woodage T."/>
            <person name="Zheng X.H."/>
            <person name="Zhong F."/>
        </authorList>
    </citation>
    <scope>NUCLEOTIDE SEQUENCE [LARGE SCALE GENOMIC DNA]</scope>
    <source>
        <strain>BN</strain>
        <strain evidence="2">Sprague-Dawley</strain>
    </source>
</reference>
<protein>
    <submittedName>
        <fullName evidence="1">RCG19984</fullName>
    </submittedName>
</protein>
<accession>A6KID4</accession>
<organism evidence="1 2">
    <name type="scientific">Rattus norvegicus</name>
    <name type="common">Rat</name>
    <dbReference type="NCBI Taxonomy" id="10116"/>
    <lineage>
        <taxon>Eukaryota</taxon>
        <taxon>Metazoa</taxon>
        <taxon>Chordata</taxon>
        <taxon>Craniata</taxon>
        <taxon>Vertebrata</taxon>
        <taxon>Euteleostomi</taxon>
        <taxon>Mammalia</taxon>
        <taxon>Eutheria</taxon>
        <taxon>Euarchontoglires</taxon>
        <taxon>Glires</taxon>
        <taxon>Rodentia</taxon>
        <taxon>Myomorpha</taxon>
        <taxon>Muroidea</taxon>
        <taxon>Muridae</taxon>
        <taxon>Murinae</taxon>
        <taxon>Rattus</taxon>
    </lineage>
</organism>
<feature type="non-terminal residue" evidence="1">
    <location>
        <position position="109"/>
    </location>
</feature>
<proteinExistence type="predicted"/>
<evidence type="ECO:0000313" key="1">
    <source>
        <dbReference type="EMBL" id="EDL87789.1"/>
    </source>
</evidence>
<dbReference type="Proteomes" id="UP000234681">
    <property type="component" value="Chromosome 20"/>
</dbReference>
<gene>
    <name evidence="1" type="ORF">rCG_19984</name>
</gene>
<evidence type="ECO:0000313" key="2">
    <source>
        <dbReference type="Proteomes" id="UP000234681"/>
    </source>
</evidence>
<sequence length="109" mass="11818">MGTECSAFGRVVFPLYRSSAVPVGLCLEFTRQVTCSRKVGLTCGPEAQVRSWGAAHGLSAPAATRKTYMRRPFRELQCTRVPDGLWCFPLASEMCLQRAVSSGFPGVSA</sequence>